<dbReference type="EMBL" id="FQUT01000008">
    <property type="protein sequence ID" value="SHF95545.1"/>
    <property type="molecule type" value="Genomic_DNA"/>
</dbReference>
<reference evidence="5" key="1">
    <citation type="submission" date="2016-11" db="EMBL/GenBank/DDBJ databases">
        <authorList>
            <person name="Varghese N."/>
            <person name="Submissions S."/>
        </authorList>
    </citation>
    <scope>NUCLEOTIDE SEQUENCE [LARGE SCALE GENOMIC DNA]</scope>
    <source>
        <strain evidence="5">DSM 27619</strain>
    </source>
</reference>
<dbReference type="Pfam" id="PF18962">
    <property type="entry name" value="Por_Secre_tail"/>
    <property type="match status" value="1"/>
</dbReference>
<organism evidence="4 5">
    <name type="scientific">Chryseobacterium arachidis</name>
    <dbReference type="NCBI Taxonomy" id="1416778"/>
    <lineage>
        <taxon>Bacteria</taxon>
        <taxon>Pseudomonadati</taxon>
        <taxon>Bacteroidota</taxon>
        <taxon>Flavobacteriia</taxon>
        <taxon>Flavobacteriales</taxon>
        <taxon>Weeksellaceae</taxon>
        <taxon>Chryseobacterium group</taxon>
        <taxon>Chryseobacterium</taxon>
    </lineage>
</organism>
<evidence type="ECO:0000259" key="3">
    <source>
        <dbReference type="Pfam" id="PF18962"/>
    </source>
</evidence>
<accession>A0A1M5FVJ3</accession>
<proteinExistence type="predicted"/>
<dbReference type="RefSeq" id="WP_072959643.1">
    <property type="nucleotide sequence ID" value="NZ_FQUT01000008.1"/>
</dbReference>
<dbReference type="NCBIfam" id="TIGR04183">
    <property type="entry name" value="Por_Secre_tail"/>
    <property type="match status" value="1"/>
</dbReference>
<gene>
    <name evidence="4" type="ORF">SAMN05443633_108156</name>
</gene>
<dbReference type="STRING" id="1416778.SAMN05443633_108156"/>
<evidence type="ECO:0000313" key="5">
    <source>
        <dbReference type="Proteomes" id="UP000184518"/>
    </source>
</evidence>
<dbReference type="Proteomes" id="UP000184518">
    <property type="component" value="Unassembled WGS sequence"/>
</dbReference>
<evidence type="ECO:0000256" key="1">
    <source>
        <dbReference type="ARBA" id="ARBA00022729"/>
    </source>
</evidence>
<dbReference type="AlphaFoldDB" id="A0A1M5FVJ3"/>
<feature type="chain" id="PRO_5009910264" evidence="2">
    <location>
        <begin position="21"/>
        <end position="625"/>
    </location>
</feature>
<evidence type="ECO:0000313" key="4">
    <source>
        <dbReference type="EMBL" id="SHF95545.1"/>
    </source>
</evidence>
<keyword evidence="5" id="KW-1185">Reference proteome</keyword>
<protein>
    <submittedName>
        <fullName evidence="4">Por secretion system C-terminal sorting domain-containing protein</fullName>
    </submittedName>
</protein>
<evidence type="ECO:0000256" key="2">
    <source>
        <dbReference type="SAM" id="SignalP"/>
    </source>
</evidence>
<sequence length="625" mass="68356">MKTKIHFLVCMLAASSLVNAQNYQWQWARQGGGNNGSSGIGFNETTDEMIRSVAVDNQNNYYYLTTVFGGTPQLDGQSVTHYHSRDLLLFSTDCQGNVRWSQTIGGYGDVENAWKLETDNNGGLYIMLNATNQANTSAPSTYIPIYFDTNVSLPVVNVAYNSPEPHPGINTAFLLKYNTSNGSLAWQKPLQGNVSYAVRSADNGVWCMDNAKNIHAVLGFAAGTHLDGLITVPSTFTNTFQYYLVKFNYNNGNMTPAPNPVLLPVTGTLASAVGGGKINMLYDEALNRYYIAGSRSASFLSPFPFSYNSVPFNNEGFMLAINAGNGNEIWRKEFSAPNTTAQDDKIFGLVKDNDSNIYLSGYYYRGTTATSVATFGNYSFPIPFNSGINPFVLKMNSSGEVQWAKIHEGLTATAPMGYRFMRGQLVLNGNELAFVKGAIGDKWGAFQMTRAQNDSADPLLVRLNKDTGEVIGTNEIQSNYGFQDELTAVAVDNDGNYVVGGLFHSQLFTDASDGVNTLVATGNNGKSQFFISKLAKSVCSQLSVEENASEVGIKVYPNPVKDILYVKSQNPIERYEIFSSVGQLVSSNTWKISTSSVDVSSLPKGVYYIKLFTAKHNVVEKFVKD</sequence>
<keyword evidence="1 2" id="KW-0732">Signal</keyword>
<name>A0A1M5FVJ3_9FLAO</name>
<feature type="signal peptide" evidence="2">
    <location>
        <begin position="1"/>
        <end position="20"/>
    </location>
</feature>
<feature type="domain" description="Secretion system C-terminal sorting" evidence="3">
    <location>
        <begin position="555"/>
        <end position="623"/>
    </location>
</feature>
<dbReference type="InterPro" id="IPR026444">
    <property type="entry name" value="Secre_tail"/>
</dbReference>